<evidence type="ECO:0000256" key="1">
    <source>
        <dbReference type="SAM" id="SignalP"/>
    </source>
</evidence>
<gene>
    <name evidence="2" type="ORF">BGW36DRAFT_382707</name>
</gene>
<comment type="caution">
    <text evidence="2">The sequence shown here is derived from an EMBL/GenBank/DDBJ whole genome shotgun (WGS) entry which is preliminary data.</text>
</comment>
<organism evidence="2 3">
    <name type="scientific">Talaromyces proteolyticus</name>
    <dbReference type="NCBI Taxonomy" id="1131652"/>
    <lineage>
        <taxon>Eukaryota</taxon>
        <taxon>Fungi</taxon>
        <taxon>Dikarya</taxon>
        <taxon>Ascomycota</taxon>
        <taxon>Pezizomycotina</taxon>
        <taxon>Eurotiomycetes</taxon>
        <taxon>Eurotiomycetidae</taxon>
        <taxon>Eurotiales</taxon>
        <taxon>Trichocomaceae</taxon>
        <taxon>Talaromyces</taxon>
        <taxon>Talaromyces sect. Bacilispori</taxon>
    </lineage>
</organism>
<keyword evidence="1" id="KW-0732">Signal</keyword>
<dbReference type="GeneID" id="70246869"/>
<dbReference type="Proteomes" id="UP001201262">
    <property type="component" value="Unassembled WGS sequence"/>
</dbReference>
<evidence type="ECO:0008006" key="4">
    <source>
        <dbReference type="Google" id="ProtNLM"/>
    </source>
</evidence>
<feature type="signal peptide" evidence="1">
    <location>
        <begin position="1"/>
        <end position="18"/>
    </location>
</feature>
<evidence type="ECO:0000313" key="2">
    <source>
        <dbReference type="EMBL" id="KAH8695445.1"/>
    </source>
</evidence>
<reference evidence="2" key="1">
    <citation type="submission" date="2021-12" db="EMBL/GenBank/DDBJ databases">
        <title>Convergent genome expansion in fungi linked to evolution of root-endophyte symbiosis.</title>
        <authorList>
            <consortium name="DOE Joint Genome Institute"/>
            <person name="Ke Y.-H."/>
            <person name="Bonito G."/>
            <person name="Liao H.-L."/>
            <person name="Looney B."/>
            <person name="Rojas-Flechas A."/>
            <person name="Nash J."/>
            <person name="Hameed K."/>
            <person name="Schadt C."/>
            <person name="Martin F."/>
            <person name="Crous P.W."/>
            <person name="Miettinen O."/>
            <person name="Magnuson J.K."/>
            <person name="Labbe J."/>
            <person name="Jacobson D."/>
            <person name="Doktycz M.J."/>
            <person name="Veneault-Fourrey C."/>
            <person name="Kuo A."/>
            <person name="Mondo S."/>
            <person name="Calhoun S."/>
            <person name="Riley R."/>
            <person name="Ohm R."/>
            <person name="LaButti K."/>
            <person name="Andreopoulos B."/>
            <person name="Pangilinan J."/>
            <person name="Nolan M."/>
            <person name="Tritt A."/>
            <person name="Clum A."/>
            <person name="Lipzen A."/>
            <person name="Daum C."/>
            <person name="Barry K."/>
            <person name="Grigoriev I.V."/>
            <person name="Vilgalys R."/>
        </authorList>
    </citation>
    <scope>NUCLEOTIDE SEQUENCE</scope>
    <source>
        <strain evidence="2">PMI_201</strain>
    </source>
</reference>
<sequence>MRLVTLLLFFFGITQTGAYSEPGGYERVLLYYLYSIDAQLNGGTPKQIATGCKGTRGSPCTLDQLLRYLAKEPEKLPTRAAPATSYPTLPNMDQTAQGLAIKDSEGRDFAGPIKLGPALPGFNGAKYSDFLFKLGWIAIDLAIRSPGNANLLKTNIQAVRTMRRNAMMTTFTGNPDNSDIHVVTTSIPLYDGAAPALTVNVADAPATVAANQGLTVKDFKKRWLKNSEGGHVDNVAQLKQVLDNMEMAC</sequence>
<feature type="chain" id="PRO_5042296977" description="Heme haloperoxidase family profile domain-containing protein" evidence="1">
    <location>
        <begin position="19"/>
        <end position="249"/>
    </location>
</feature>
<dbReference type="RefSeq" id="XP_046070587.1">
    <property type="nucleotide sequence ID" value="XM_046216582.1"/>
</dbReference>
<dbReference type="AlphaFoldDB" id="A0AAD4KMP6"/>
<name>A0AAD4KMP6_9EURO</name>
<protein>
    <recommendedName>
        <fullName evidence="4">Heme haloperoxidase family profile domain-containing protein</fullName>
    </recommendedName>
</protein>
<dbReference type="EMBL" id="JAJTJA010000008">
    <property type="protein sequence ID" value="KAH8695445.1"/>
    <property type="molecule type" value="Genomic_DNA"/>
</dbReference>
<proteinExistence type="predicted"/>
<keyword evidence="3" id="KW-1185">Reference proteome</keyword>
<evidence type="ECO:0000313" key="3">
    <source>
        <dbReference type="Proteomes" id="UP001201262"/>
    </source>
</evidence>
<accession>A0AAD4KMP6</accession>